<name>A0ABU1MMI2_9SPHN</name>
<evidence type="ECO:0000313" key="3">
    <source>
        <dbReference type="Proteomes" id="UP001184150"/>
    </source>
</evidence>
<proteinExistence type="predicted"/>
<feature type="compositionally biased region" description="Low complexity" evidence="1">
    <location>
        <begin position="150"/>
        <end position="171"/>
    </location>
</feature>
<organism evidence="2 3">
    <name type="scientific">Novosphingobium capsulatum</name>
    <dbReference type="NCBI Taxonomy" id="13688"/>
    <lineage>
        <taxon>Bacteria</taxon>
        <taxon>Pseudomonadati</taxon>
        <taxon>Pseudomonadota</taxon>
        <taxon>Alphaproteobacteria</taxon>
        <taxon>Sphingomonadales</taxon>
        <taxon>Sphingomonadaceae</taxon>
        <taxon>Novosphingobium</taxon>
    </lineage>
</organism>
<feature type="region of interest" description="Disordered" evidence="1">
    <location>
        <begin position="258"/>
        <end position="277"/>
    </location>
</feature>
<reference evidence="2 3" key="1">
    <citation type="submission" date="2023-07" db="EMBL/GenBank/DDBJ databases">
        <title>Sorghum-associated microbial communities from plants grown in Nebraska, USA.</title>
        <authorList>
            <person name="Schachtman D."/>
        </authorList>
    </citation>
    <scope>NUCLEOTIDE SEQUENCE [LARGE SCALE GENOMIC DNA]</scope>
    <source>
        <strain evidence="2 3">DS1027</strain>
    </source>
</reference>
<dbReference type="Gene3D" id="1.10.10.60">
    <property type="entry name" value="Homeodomain-like"/>
    <property type="match status" value="1"/>
</dbReference>
<comment type="caution">
    <text evidence="2">The sequence shown here is derived from an EMBL/GenBank/DDBJ whole genome shotgun (WGS) entry which is preliminary data.</text>
</comment>
<dbReference type="EMBL" id="JAVDRD010000005">
    <property type="protein sequence ID" value="MDR6511546.1"/>
    <property type="molecule type" value="Genomic_DNA"/>
</dbReference>
<dbReference type="InterPro" id="IPR011681">
    <property type="entry name" value="GcrA"/>
</dbReference>
<evidence type="ECO:0000313" key="2">
    <source>
        <dbReference type="EMBL" id="MDR6511546.1"/>
    </source>
</evidence>
<feature type="region of interest" description="Disordered" evidence="1">
    <location>
        <begin position="78"/>
        <end position="202"/>
    </location>
</feature>
<feature type="compositionally biased region" description="Pro residues" evidence="1">
    <location>
        <begin position="132"/>
        <end position="149"/>
    </location>
</feature>
<accession>A0ABU1MMI2</accession>
<feature type="compositionally biased region" description="Pro residues" evidence="1">
    <location>
        <begin position="99"/>
        <end position="109"/>
    </location>
</feature>
<feature type="region of interest" description="Disordered" evidence="1">
    <location>
        <begin position="1"/>
        <end position="26"/>
    </location>
</feature>
<gene>
    <name evidence="2" type="ORF">J2792_002418</name>
</gene>
<dbReference type="Pfam" id="PF07750">
    <property type="entry name" value="GcrA"/>
    <property type="match status" value="1"/>
</dbReference>
<evidence type="ECO:0000256" key="1">
    <source>
        <dbReference type="SAM" id="MobiDB-lite"/>
    </source>
</evidence>
<dbReference type="Proteomes" id="UP001184150">
    <property type="component" value="Unassembled WGS sequence"/>
</dbReference>
<keyword evidence="3" id="KW-1185">Reference proteome</keyword>
<sequence length="277" mass="28721">MTGAVSRAAADGKKMKGQGTHPLAHARVFERMSWTDERIEKLTKMWEGGATASQIAEELGGVSRNAVIGKAHRLGLKARPSPVKANDKSEPAAAAAPKPAKPAAPPAPPVAEARPAAPKPTPAPAPVEARPAPAPRPAPAAPAASPPPAASAAPAGDATPAPAAPTPRVVSVGPGGFLRQGPGDQQAPIPPAPPRRLVPARPSPEIADKTSLLDLNDRICRWPMGHPGEPDFHFCGEKVNPGFPYCVEHCGRAYQAQLPRGHRRPPPPMPFGGPRVR</sequence>
<protein>
    <submittedName>
        <fullName evidence="2">GcrA cell cycle regulator</fullName>
    </submittedName>
</protein>